<gene>
    <name evidence="1" type="ORF">PACLA_8A008021</name>
</gene>
<proteinExistence type="predicted"/>
<dbReference type="GO" id="GO:0006401">
    <property type="term" value="P:RNA catabolic process"/>
    <property type="evidence" value="ECO:0007669"/>
    <property type="project" value="InterPro"/>
</dbReference>
<dbReference type="SMART" id="SM00028">
    <property type="entry name" value="TPR"/>
    <property type="match status" value="2"/>
</dbReference>
<dbReference type="OrthoDB" id="421075at2759"/>
<dbReference type="InterPro" id="IPR019734">
    <property type="entry name" value="TPR_rpt"/>
</dbReference>
<evidence type="ECO:0000313" key="2">
    <source>
        <dbReference type="Proteomes" id="UP001152795"/>
    </source>
</evidence>
<evidence type="ECO:0000313" key="1">
    <source>
        <dbReference type="EMBL" id="CAB4033385.1"/>
    </source>
</evidence>
<dbReference type="InterPro" id="IPR011990">
    <property type="entry name" value="TPR-like_helical_dom_sf"/>
</dbReference>
<dbReference type="PANTHER" id="PTHR15704:SF7">
    <property type="entry name" value="SUPERKILLER COMPLEX PROTEIN 3"/>
    <property type="match status" value="1"/>
</dbReference>
<dbReference type="PANTHER" id="PTHR15704">
    <property type="entry name" value="SUPERKILLER 3 PROTEIN-RELATED"/>
    <property type="match status" value="1"/>
</dbReference>
<comment type="caution">
    <text evidence="1">The sequence shown here is derived from an EMBL/GenBank/DDBJ whole genome shotgun (WGS) entry which is preliminary data.</text>
</comment>
<dbReference type="Proteomes" id="UP001152795">
    <property type="component" value="Unassembled WGS sequence"/>
</dbReference>
<protein>
    <submittedName>
        <fullName evidence="1">Tetratricopeptide repeat 37</fullName>
    </submittedName>
</protein>
<dbReference type="AlphaFoldDB" id="A0A7D9LI89"/>
<name>A0A7D9LI89_PARCT</name>
<dbReference type="InterPro" id="IPR039226">
    <property type="entry name" value="Ski3/TTC37"/>
</dbReference>
<keyword evidence="2" id="KW-1185">Reference proteome</keyword>
<sequence length="518" mass="57476">MGILGYILGDVDRCKFALCESSELRPASEQGLLALTTMGLITSDITLAAAALSELVKIGQKGDEHLISEASYLFASFYALQGSPKIGKSYIVQEIHRRPHSSLLWNNLAKFILRFQPHELKAAARCAEAAHRLGDRNVEDVSTTYAYSTIGCGHDPACGKPASNKISPGVVSAQKALHMNPDCLTNWTLLSAALSDASTCYTSTPQKSKLQLCEMLTHVSLAKVIEASNCPLVSRPEVFERRNLNITEASQKWLALQYGYCLYYSGKTDEAIQHCQQALELWNTDSIFSAKIKLLLVEINSCVIDNSRCLQDVTTVLAVNQENCYAWLFSALFHEQNGMIKAAEFCYQNCLQLASRKSLFHGQIILLVRLAHLALRQAMLQKDSARWIELIVEASTEVLKLVPSCSAAILLLGIAHYLQNHVRQGKDALGMINKVDASGKDVANFYLVLLNLKKPDKGETLEDVVQNATRENVGNTLQDVLLYFMGMNFDGLARKRLLIKCVHINPSEKRFWNALHNL</sequence>
<dbReference type="Gene3D" id="1.25.40.10">
    <property type="entry name" value="Tetratricopeptide repeat domain"/>
    <property type="match status" value="1"/>
</dbReference>
<dbReference type="EMBL" id="CACRXK020019208">
    <property type="protein sequence ID" value="CAB4033385.1"/>
    <property type="molecule type" value="Genomic_DNA"/>
</dbReference>
<reference evidence="1" key="1">
    <citation type="submission" date="2020-04" db="EMBL/GenBank/DDBJ databases">
        <authorList>
            <person name="Alioto T."/>
            <person name="Alioto T."/>
            <person name="Gomez Garrido J."/>
        </authorList>
    </citation>
    <scope>NUCLEOTIDE SEQUENCE</scope>
    <source>
        <strain evidence="1">A484AB</strain>
    </source>
</reference>
<dbReference type="SUPFAM" id="SSF81901">
    <property type="entry name" value="HCP-like"/>
    <property type="match status" value="1"/>
</dbReference>
<organism evidence="1 2">
    <name type="scientific">Paramuricea clavata</name>
    <name type="common">Red gorgonian</name>
    <name type="synonym">Violescent sea-whip</name>
    <dbReference type="NCBI Taxonomy" id="317549"/>
    <lineage>
        <taxon>Eukaryota</taxon>
        <taxon>Metazoa</taxon>
        <taxon>Cnidaria</taxon>
        <taxon>Anthozoa</taxon>
        <taxon>Octocorallia</taxon>
        <taxon>Malacalcyonacea</taxon>
        <taxon>Plexauridae</taxon>
        <taxon>Paramuricea</taxon>
    </lineage>
</organism>
<dbReference type="GO" id="GO:0055087">
    <property type="term" value="C:Ski complex"/>
    <property type="evidence" value="ECO:0007669"/>
    <property type="project" value="InterPro"/>
</dbReference>
<accession>A0A7D9LI89</accession>
<dbReference type="SUPFAM" id="SSF48452">
    <property type="entry name" value="TPR-like"/>
    <property type="match status" value="1"/>
</dbReference>